<dbReference type="Proteomes" id="UP000578531">
    <property type="component" value="Unassembled WGS sequence"/>
</dbReference>
<dbReference type="RefSeq" id="XP_037166332.1">
    <property type="nucleotide sequence ID" value="XM_037306797.1"/>
</dbReference>
<accession>A0A8H6FY97</accession>
<protein>
    <submittedName>
        <fullName evidence="1">Uncharacterized protein</fullName>
    </submittedName>
</protein>
<dbReference type="EMBL" id="JACCJC010000016">
    <property type="protein sequence ID" value="KAF6237000.1"/>
    <property type="molecule type" value="Genomic_DNA"/>
</dbReference>
<evidence type="ECO:0000313" key="2">
    <source>
        <dbReference type="Proteomes" id="UP000578531"/>
    </source>
</evidence>
<name>A0A8H6FY97_9LECA</name>
<dbReference type="GeneID" id="59286543"/>
<keyword evidence="2" id="KW-1185">Reference proteome</keyword>
<dbReference type="AlphaFoldDB" id="A0A8H6FY97"/>
<proteinExistence type="predicted"/>
<reference evidence="1 2" key="1">
    <citation type="journal article" date="2020" name="Genomics">
        <title>Complete, high-quality genomes from long-read metagenomic sequencing of two wolf lichen thalli reveals enigmatic genome architecture.</title>
        <authorList>
            <person name="McKenzie S.K."/>
            <person name="Walston R.F."/>
            <person name="Allen J.L."/>
        </authorList>
    </citation>
    <scope>NUCLEOTIDE SEQUENCE [LARGE SCALE GENOMIC DNA]</scope>
    <source>
        <strain evidence="1">WasteWater2</strain>
    </source>
</reference>
<sequence>MTAMQSSEWVPGFDLFDSETMKIPAGTPQPSEKSFFVDFGGGWGVDRLQLLQK</sequence>
<comment type="caution">
    <text evidence="1">The sequence shown here is derived from an EMBL/GenBank/DDBJ whole genome shotgun (WGS) entry which is preliminary data.</text>
</comment>
<organism evidence="1 2">
    <name type="scientific">Letharia columbiana</name>
    <dbReference type="NCBI Taxonomy" id="112416"/>
    <lineage>
        <taxon>Eukaryota</taxon>
        <taxon>Fungi</taxon>
        <taxon>Dikarya</taxon>
        <taxon>Ascomycota</taxon>
        <taxon>Pezizomycotina</taxon>
        <taxon>Lecanoromycetes</taxon>
        <taxon>OSLEUM clade</taxon>
        <taxon>Lecanoromycetidae</taxon>
        <taxon>Lecanorales</taxon>
        <taxon>Lecanorineae</taxon>
        <taxon>Parmeliaceae</taxon>
        <taxon>Letharia</taxon>
    </lineage>
</organism>
<gene>
    <name evidence="1" type="ORF">HO173_004879</name>
</gene>
<evidence type="ECO:0000313" key="1">
    <source>
        <dbReference type="EMBL" id="KAF6237000.1"/>
    </source>
</evidence>